<feature type="transmembrane region" description="Helical" evidence="1">
    <location>
        <begin position="123"/>
        <end position="141"/>
    </location>
</feature>
<feature type="transmembrane region" description="Helical" evidence="1">
    <location>
        <begin position="227"/>
        <end position="248"/>
    </location>
</feature>
<dbReference type="Proteomes" id="UP000054454">
    <property type="component" value="Unassembled WGS sequence"/>
</dbReference>
<proteinExistence type="predicted"/>
<dbReference type="OrthoDB" id="264015at2759"/>
<sequence>MSQELVYGEIIEQSILPKVVMLSYFISVLGSYTTLELLRHRTSIRGIFNWTLLLSSSLSMGGIAIWSMHFLGNRAIVLHDGDPQYQLEYNAGFTALSFFLPVLVLLLAYLLTGTDEKVSPLRIVSGGIFGGLAICGMHYTGQAGISNYIAFYSIAHVIGSVIIAICATVFTLVLFFTLQSKWTNAWWKLLGCSFLLASAVSGMHWVASLGTVYRYRRIKNNGISQETTIIFIGVISASACFLLLGLSFEATRRLKARKDRAQKVVLTRAIFDTEGKLLVTVDGMLISHEITDTYHERSLNNEFDVDHHVFYWIYKVSRSWKSVISLIPIMKDHIKLSDPSNNQQIDYSLIFKQRFIVAATRLAELLHEPLHHVGVLYDGIMKTGQKRRRKSKNNKEMPNSMSVTYGKGQMLFLVKHASRSECNRYLSYGFRFAPVHLILDGLVRSLQVPRAEITEYIESMKLYRIYEETYKPGIYVGIFIIKAHVHHGLKILVDKFNDCMIPCKMLSLRMLDQEQMSFLKSSENITAKQMLHFLSQNDHPQTFDSSMTLFKAELKDALLQISQYINESIFQDAVLIPELVRIPCSGHYQGKHATIILFRHVIPIHVHLQPNNNVKFIPLTLFKANQWSMLGQGEAVFTQDIRREFSPILKDLERIRESQTPYPIIATVQKSEENFNPTFDGITVSKSVSVSIEDQFNTHSHGNITNQTAVETTSCEALWIDEVLSGIVWNH</sequence>
<reference evidence="4" key="1">
    <citation type="journal article" date="2016" name="Nat. Commun.">
        <title>Genome analysis of three Pneumocystis species reveals adaptation mechanisms to life exclusively in mammalian hosts.</title>
        <authorList>
            <person name="Ma L."/>
            <person name="Chen Z."/>
            <person name="Huang D.W."/>
            <person name="Kutty G."/>
            <person name="Ishihara M."/>
            <person name="Wang H."/>
            <person name="Abouelleil A."/>
            <person name="Bishop L."/>
            <person name="Davey E."/>
            <person name="Deng R."/>
            <person name="Deng X."/>
            <person name="Fan L."/>
            <person name="Fantoni G."/>
            <person name="Fitzgerald M."/>
            <person name="Gogineni E."/>
            <person name="Goldberg J.M."/>
            <person name="Handley G."/>
            <person name="Hu X."/>
            <person name="Huber C."/>
            <person name="Jiao X."/>
            <person name="Jones K."/>
            <person name="Levin J.Z."/>
            <person name="Liu Y."/>
            <person name="Macdonald P."/>
            <person name="Melnikov A."/>
            <person name="Raley C."/>
            <person name="Sassi M."/>
            <person name="Sherman B.T."/>
            <person name="Song X."/>
            <person name="Sykes S."/>
            <person name="Tran B."/>
            <person name="Walsh L."/>
            <person name="Xia Y."/>
            <person name="Yang J."/>
            <person name="Young S."/>
            <person name="Zeng Q."/>
            <person name="Zheng X."/>
            <person name="Stephens R."/>
            <person name="Nusbaum C."/>
            <person name="Birren B.W."/>
            <person name="Azadi P."/>
            <person name="Lempicki R.A."/>
            <person name="Cuomo C.A."/>
            <person name="Kovacs J.A."/>
        </authorList>
    </citation>
    <scope>NUCLEOTIDE SEQUENCE [LARGE SCALE GENOMIC DNA]</scope>
    <source>
        <strain evidence="4">B80</strain>
    </source>
</reference>
<feature type="domain" description="MHYT" evidence="2">
    <location>
        <begin position="15"/>
        <end position="214"/>
    </location>
</feature>
<dbReference type="EMBL" id="LFVZ01000004">
    <property type="protein sequence ID" value="KTW29862.1"/>
    <property type="molecule type" value="Genomic_DNA"/>
</dbReference>
<dbReference type="RefSeq" id="XP_018226849.1">
    <property type="nucleotide sequence ID" value="XM_018369659.1"/>
</dbReference>
<dbReference type="PROSITE" id="PS50924">
    <property type="entry name" value="MHYT"/>
    <property type="match status" value="1"/>
</dbReference>
<dbReference type="GeneID" id="28935861"/>
<evidence type="ECO:0000313" key="3">
    <source>
        <dbReference type="EMBL" id="KTW29862.1"/>
    </source>
</evidence>
<dbReference type="PANTHER" id="PTHR35152">
    <property type="entry name" value="DOMAIN SIGNALLING PROTEIN, PUTATIVE (AFU_ORTHOLOGUE AFUA_5G11310)-RELATED"/>
    <property type="match status" value="1"/>
</dbReference>
<dbReference type="Pfam" id="PF03707">
    <property type="entry name" value="MHYT"/>
    <property type="match status" value="2"/>
</dbReference>
<feature type="transmembrane region" description="Helical" evidence="1">
    <location>
        <begin position="153"/>
        <end position="178"/>
    </location>
</feature>
<feature type="transmembrane region" description="Helical" evidence="1">
    <location>
        <begin position="185"/>
        <end position="207"/>
    </location>
</feature>
<keyword evidence="1" id="KW-0472">Membrane</keyword>
<feature type="transmembrane region" description="Helical" evidence="1">
    <location>
        <begin position="91"/>
        <end position="111"/>
    </location>
</feature>
<keyword evidence="1" id="KW-1133">Transmembrane helix</keyword>
<feature type="transmembrane region" description="Helical" evidence="1">
    <location>
        <begin position="47"/>
        <end position="71"/>
    </location>
</feature>
<dbReference type="PANTHER" id="PTHR35152:SF1">
    <property type="entry name" value="DOMAIN SIGNALLING PROTEIN, PUTATIVE (AFU_ORTHOLOGUE AFUA_5G11310)-RELATED"/>
    <property type="match status" value="1"/>
</dbReference>
<accession>A0A0W4ZNH3</accession>
<feature type="transmembrane region" description="Helical" evidence="1">
    <location>
        <begin position="15"/>
        <end position="35"/>
    </location>
</feature>
<dbReference type="InterPro" id="IPR005330">
    <property type="entry name" value="MHYT_dom"/>
</dbReference>
<evidence type="ECO:0000313" key="4">
    <source>
        <dbReference type="Proteomes" id="UP000054454"/>
    </source>
</evidence>
<keyword evidence="4" id="KW-1185">Reference proteome</keyword>
<gene>
    <name evidence="3" type="ORF">T552_01066</name>
</gene>
<evidence type="ECO:0000259" key="2">
    <source>
        <dbReference type="PROSITE" id="PS50924"/>
    </source>
</evidence>
<dbReference type="AlphaFoldDB" id="A0A0W4ZNH3"/>
<organism evidence="3 4">
    <name type="scientific">Pneumocystis carinii (strain B80)</name>
    <name type="common">Rat pneumocystis pneumonia agent</name>
    <name type="synonym">Pneumocystis carinii f. sp. carinii</name>
    <dbReference type="NCBI Taxonomy" id="1408658"/>
    <lineage>
        <taxon>Eukaryota</taxon>
        <taxon>Fungi</taxon>
        <taxon>Dikarya</taxon>
        <taxon>Ascomycota</taxon>
        <taxon>Taphrinomycotina</taxon>
        <taxon>Pneumocystomycetes</taxon>
        <taxon>Pneumocystaceae</taxon>
        <taxon>Pneumocystis</taxon>
    </lineage>
</organism>
<comment type="caution">
    <text evidence="3">The sequence shown here is derived from an EMBL/GenBank/DDBJ whole genome shotgun (WGS) entry which is preliminary data.</text>
</comment>
<dbReference type="VEuPathDB" id="FungiDB:T552_01066"/>
<name>A0A0W4ZNH3_PNEC8</name>
<protein>
    <recommendedName>
        <fullName evidence="2">MHYT domain-containing protein</fullName>
    </recommendedName>
</protein>
<evidence type="ECO:0000256" key="1">
    <source>
        <dbReference type="SAM" id="Phobius"/>
    </source>
</evidence>
<keyword evidence="1" id="KW-0812">Transmembrane</keyword>